<proteinExistence type="predicted"/>
<keyword evidence="3" id="KW-1185">Reference proteome</keyword>
<organism evidence="2 3">
    <name type="scientific">Hydrogenophaga laconesensis</name>
    <dbReference type="NCBI Taxonomy" id="1805971"/>
    <lineage>
        <taxon>Bacteria</taxon>
        <taxon>Pseudomonadati</taxon>
        <taxon>Pseudomonadota</taxon>
        <taxon>Betaproteobacteria</taxon>
        <taxon>Burkholderiales</taxon>
        <taxon>Comamonadaceae</taxon>
        <taxon>Hydrogenophaga</taxon>
    </lineage>
</organism>
<evidence type="ECO:0000259" key="1">
    <source>
        <dbReference type="Pfam" id="PF20797"/>
    </source>
</evidence>
<comment type="caution">
    <text evidence="2">The sequence shown here is derived from an EMBL/GenBank/DDBJ whole genome shotgun (WGS) entry which is preliminary data.</text>
</comment>
<protein>
    <recommendedName>
        <fullName evidence="1">HepT-like domain-containing protein</fullName>
    </recommendedName>
</protein>
<evidence type="ECO:0000313" key="2">
    <source>
        <dbReference type="EMBL" id="MDR7094301.1"/>
    </source>
</evidence>
<name>A0ABU1V9Z4_9BURK</name>
<gene>
    <name evidence="2" type="ORF">J2X09_002039</name>
</gene>
<dbReference type="Proteomes" id="UP001265550">
    <property type="component" value="Unassembled WGS sequence"/>
</dbReference>
<accession>A0ABU1V9Z4</accession>
<dbReference type="Pfam" id="PF20797">
    <property type="entry name" value="HepT-like_2"/>
    <property type="match status" value="1"/>
</dbReference>
<dbReference type="InterPro" id="IPR048769">
    <property type="entry name" value="HepT-like_dom"/>
</dbReference>
<reference evidence="2 3" key="1">
    <citation type="submission" date="2023-07" db="EMBL/GenBank/DDBJ databases">
        <title>Sorghum-associated microbial communities from plants grown in Nebraska, USA.</title>
        <authorList>
            <person name="Schachtman D."/>
        </authorList>
    </citation>
    <scope>NUCLEOTIDE SEQUENCE [LARGE SCALE GENOMIC DNA]</scope>
    <source>
        <strain evidence="2 3">BE240</strain>
    </source>
</reference>
<dbReference type="RefSeq" id="WP_204733006.1">
    <property type="nucleotide sequence ID" value="NZ_JAVDWE010000004.1"/>
</dbReference>
<evidence type="ECO:0000313" key="3">
    <source>
        <dbReference type="Proteomes" id="UP001265550"/>
    </source>
</evidence>
<feature type="domain" description="HepT-like" evidence="1">
    <location>
        <begin position="41"/>
        <end position="142"/>
    </location>
</feature>
<sequence>MHRKEFEAEMAKLEKELEAFGHWEAQNPAAGEWEYGKLAGSTVNSVYTGMETILEAVLKQTDPPMEQDSGYHARLIKIAAIATETRDPLISEALRGLLDDLRGFRHVGRKRYGSEIDTQRARLVLHNAAKAAPVFRKEMSVIIAALEEALTIEQAEQLERRKAENHTKKRSG</sequence>
<dbReference type="EMBL" id="JAVDWE010000004">
    <property type="protein sequence ID" value="MDR7094301.1"/>
    <property type="molecule type" value="Genomic_DNA"/>
</dbReference>